<dbReference type="GO" id="GO:0008270">
    <property type="term" value="F:zinc ion binding"/>
    <property type="evidence" value="ECO:0007669"/>
    <property type="project" value="UniProtKB-KW"/>
</dbReference>
<comment type="function">
    <text evidence="9 11">As part of the heterotrimeric replication protein A complex (RPA/RP-A), binds and stabilizes single-stranded DNA intermediates, that form during DNA replication or upon DNA stress. It prevents their reannealing and in parallel, recruits and activates different proteins and complexes involved in DNA metabolism. Thereby, it plays an essential role both in DNA replication and the cellular response to DNA damage.</text>
</comment>
<comment type="subcellular location">
    <subcellularLocation>
        <location evidence="1 11">Nucleus</location>
    </subcellularLocation>
</comment>
<organism evidence="14 15">
    <name type="scientific">Mesorhabditis belari</name>
    <dbReference type="NCBI Taxonomy" id="2138241"/>
    <lineage>
        <taxon>Eukaryota</taxon>
        <taxon>Metazoa</taxon>
        <taxon>Ecdysozoa</taxon>
        <taxon>Nematoda</taxon>
        <taxon>Chromadorea</taxon>
        <taxon>Rhabditida</taxon>
        <taxon>Rhabditina</taxon>
        <taxon>Rhabditomorpha</taxon>
        <taxon>Rhabditoidea</taxon>
        <taxon>Rhabditidae</taxon>
        <taxon>Mesorhabditinae</taxon>
        <taxon>Mesorhabditis</taxon>
    </lineage>
</organism>
<evidence type="ECO:0000256" key="9">
    <source>
        <dbReference type="ARBA" id="ARBA00058595"/>
    </source>
</evidence>
<keyword evidence="8 11" id="KW-0539">Nucleus</keyword>
<keyword evidence="7 11" id="KW-0238">DNA-binding</keyword>
<dbReference type="PANTHER" id="PTHR47165:SF4">
    <property type="entry name" value="OS03G0429900 PROTEIN"/>
    <property type="match status" value="1"/>
</dbReference>
<dbReference type="CDD" id="cd04474">
    <property type="entry name" value="RPA1_DBD_A"/>
    <property type="match status" value="1"/>
</dbReference>
<dbReference type="NCBIfam" id="TIGR00617">
    <property type="entry name" value="rpa1"/>
    <property type="match status" value="1"/>
</dbReference>
<dbReference type="WBParaSite" id="MBELARI_LOCUS21539">
    <property type="protein sequence ID" value="MBELARI_LOCUS21539"/>
    <property type="gene ID" value="MBELARI_LOCUS21539"/>
</dbReference>
<evidence type="ECO:0000256" key="8">
    <source>
        <dbReference type="ARBA" id="ARBA00023242"/>
    </source>
</evidence>
<dbReference type="GO" id="GO:0005634">
    <property type="term" value="C:nucleus"/>
    <property type="evidence" value="ECO:0007669"/>
    <property type="project" value="UniProtKB-SubCell"/>
</dbReference>
<sequence length="647" mass="72310">MTAAFVPKEHEEAFKKYADSLRKLYLSVGFFQKLFATGGKPQGTAIVQIHNFKYEGKENFGARARASDGLFIYSCLFFHESLVDKLKKDGFPQGLMPDGNYPVIALNKYHFSSDIAAVGGTKTPIVIEDYEYITTCGKIDNALPLPTSLNDIRDYDNYEAKQILVPVTVDEGIPTLPPVKRPPVPPPQPRNVGLPGNVPIASITPYLSKFRILGLCTSKEDIRTIQSQARGALKVLNFDVTDDRGDSIRVVAFGELADKMNAQIQENCSYYLSNCSVRQANKRFNSTGHDYELSLRTAEDVIPCLDHQIDKPPFQLRRVMLNNVAQHKGDGLIDVLAVVDNVGSVNQFTARNGNEVVKRDVTLIDESGTQVAMTLWAQHAKDFDDEGTGHTIGIKGALVREFNGMYSITAGARFEMDPMVPGCKELLTWYMTNRESITPVSISMGGGDRSSAASLERDFTFLDVAIGGDYGKGEEKGHYFTIKGFFNGMKMENALYQACATEGCQKKVIIEQNAFRCEKCNKTMDNFKWNIILQAELIDYTGIVWTSLFSKACEQLLGMTAQQLGELRDSNQSAYEEVFQRAKFTPYLVRVRAKSEFYNEEERIKYQVFSVDPIDYDHLLPMLARTVDAAEKFHGGAKVEADDDMNF</sequence>
<dbReference type="CDD" id="cd04475">
    <property type="entry name" value="RPA1_DBD_B"/>
    <property type="match status" value="1"/>
</dbReference>
<evidence type="ECO:0000313" key="15">
    <source>
        <dbReference type="WBParaSite" id="MBELARI_LOCUS21539"/>
    </source>
</evidence>
<dbReference type="CDD" id="cd04476">
    <property type="entry name" value="RPA1_DBD_C"/>
    <property type="match status" value="1"/>
</dbReference>
<keyword evidence="4 11" id="KW-0479">Metal-binding</keyword>
<dbReference type="InterPro" id="IPR012340">
    <property type="entry name" value="NA-bd_OB-fold"/>
</dbReference>
<keyword evidence="5 11" id="KW-0863">Zinc-finger</keyword>
<feature type="domain" description="Replication protein A OB" evidence="13">
    <location>
        <begin position="322"/>
        <end position="405"/>
    </location>
</feature>
<evidence type="ECO:0000256" key="5">
    <source>
        <dbReference type="ARBA" id="ARBA00022771"/>
    </source>
</evidence>
<keyword evidence="14" id="KW-1185">Reference proteome</keyword>
<evidence type="ECO:0000256" key="3">
    <source>
        <dbReference type="ARBA" id="ARBA00022705"/>
    </source>
</evidence>
<dbReference type="InterPro" id="IPR004591">
    <property type="entry name" value="Rfa1"/>
</dbReference>
<evidence type="ECO:0000256" key="7">
    <source>
        <dbReference type="ARBA" id="ARBA00023125"/>
    </source>
</evidence>
<comment type="subunit">
    <text evidence="10 11">Component of the heterotrimeric canonical replication protein A complex (RPA).</text>
</comment>
<dbReference type="FunFam" id="2.40.50.140:FF:000041">
    <property type="entry name" value="Replication protein A subunit"/>
    <property type="match status" value="1"/>
</dbReference>
<dbReference type="Pfam" id="PF08646">
    <property type="entry name" value="Rep_fac-A_C"/>
    <property type="match status" value="1"/>
</dbReference>
<evidence type="ECO:0000256" key="4">
    <source>
        <dbReference type="ARBA" id="ARBA00022723"/>
    </source>
</evidence>
<dbReference type="InterPro" id="IPR013955">
    <property type="entry name" value="Rep_factor-A_C"/>
</dbReference>
<dbReference type="GO" id="GO:0006310">
    <property type="term" value="P:DNA recombination"/>
    <property type="evidence" value="ECO:0007669"/>
    <property type="project" value="InterPro"/>
</dbReference>
<evidence type="ECO:0000313" key="14">
    <source>
        <dbReference type="Proteomes" id="UP000887575"/>
    </source>
</evidence>
<dbReference type="GO" id="GO:0003677">
    <property type="term" value="F:DNA binding"/>
    <property type="evidence" value="ECO:0007669"/>
    <property type="project" value="UniProtKB-KW"/>
</dbReference>
<accession>A0AAF3F4W0</accession>
<dbReference type="SUPFAM" id="SSF50249">
    <property type="entry name" value="Nucleic acid-binding proteins"/>
    <property type="match status" value="3"/>
</dbReference>
<evidence type="ECO:0000256" key="1">
    <source>
        <dbReference type="ARBA" id="ARBA00004123"/>
    </source>
</evidence>
<dbReference type="GO" id="GO:0006260">
    <property type="term" value="P:DNA replication"/>
    <property type="evidence" value="ECO:0007669"/>
    <property type="project" value="UniProtKB-KW"/>
</dbReference>
<protein>
    <recommendedName>
        <fullName evidence="11">Replication protein A subunit</fullName>
    </recommendedName>
</protein>
<evidence type="ECO:0000256" key="2">
    <source>
        <dbReference type="ARBA" id="ARBA00005690"/>
    </source>
</evidence>
<dbReference type="GO" id="GO:0006281">
    <property type="term" value="P:DNA repair"/>
    <property type="evidence" value="ECO:0007669"/>
    <property type="project" value="InterPro"/>
</dbReference>
<dbReference type="Proteomes" id="UP000887575">
    <property type="component" value="Unassembled WGS sequence"/>
</dbReference>
<evidence type="ECO:0000259" key="13">
    <source>
        <dbReference type="Pfam" id="PF16900"/>
    </source>
</evidence>
<evidence type="ECO:0000256" key="11">
    <source>
        <dbReference type="RuleBase" id="RU364130"/>
    </source>
</evidence>
<dbReference type="AlphaFoldDB" id="A0AAF3F4W0"/>
<dbReference type="InterPro" id="IPR031657">
    <property type="entry name" value="REPA_OB_2"/>
</dbReference>
<name>A0AAF3F4W0_9BILA</name>
<dbReference type="Gene3D" id="2.40.50.140">
    <property type="entry name" value="Nucleic acid-binding proteins"/>
    <property type="match status" value="3"/>
</dbReference>
<dbReference type="FunFam" id="2.40.50.140:FF:000090">
    <property type="entry name" value="Replication protein A subunit"/>
    <property type="match status" value="1"/>
</dbReference>
<feature type="domain" description="Replication factor A C-terminal" evidence="12">
    <location>
        <begin position="479"/>
        <end position="617"/>
    </location>
</feature>
<dbReference type="Pfam" id="PF16900">
    <property type="entry name" value="REPA_OB_2"/>
    <property type="match status" value="1"/>
</dbReference>
<dbReference type="PANTHER" id="PTHR47165">
    <property type="entry name" value="OS03G0429900 PROTEIN"/>
    <property type="match status" value="1"/>
</dbReference>
<proteinExistence type="inferred from homology"/>
<keyword evidence="3 11" id="KW-0235">DNA replication</keyword>
<evidence type="ECO:0000256" key="6">
    <source>
        <dbReference type="ARBA" id="ARBA00022833"/>
    </source>
</evidence>
<evidence type="ECO:0000259" key="12">
    <source>
        <dbReference type="Pfam" id="PF08646"/>
    </source>
</evidence>
<comment type="similarity">
    <text evidence="2 11">Belongs to the replication factor A protein 1 family.</text>
</comment>
<keyword evidence="6 11" id="KW-0862">Zinc</keyword>
<dbReference type="InterPro" id="IPR047192">
    <property type="entry name" value="Euk_RPA1_DBD_C"/>
</dbReference>
<evidence type="ECO:0000256" key="10">
    <source>
        <dbReference type="ARBA" id="ARBA00062035"/>
    </source>
</evidence>
<reference evidence="15" key="1">
    <citation type="submission" date="2024-02" db="UniProtKB">
        <authorList>
            <consortium name="WormBaseParasite"/>
        </authorList>
    </citation>
    <scope>IDENTIFICATION</scope>
</reference>